<dbReference type="AlphaFoldDB" id="A0AAD3CS06"/>
<keyword evidence="3" id="KW-0732">Signal</keyword>
<feature type="region of interest" description="Disordered" evidence="1">
    <location>
        <begin position="247"/>
        <end position="269"/>
    </location>
</feature>
<sequence length="765" mass="82996">MKQQFYIVLILVACILGVAAKGGDNYRDADSPEAEFTDVKTLVNSRHHSGGKSSVKGYDADTSGKSPKSSKKSSKSNPSNTPAGNDNTGGQDETGPSADKDVNPAEETLVEIIIPEFQLIFTLGDEMRNLRTRNRNLNEAMDAVIYSNVFSFIKKRTKNPKPDEVELFQTKNTLFDDESTTIVSTFEGRLISDEYVDSITVEDAQDIMVTTFTENKMKLIKKLWESDQEPLQRVEDVDIVFVEPEETVEETGADENTDGTGVDESDLDMDGEDVDIDIVTEYDAYAGDATASGDPAAPEDVITGAEDSMTLNSDKRNYWIAGALFGTAGIALFAAGYLRRNRNEKEYEMTSTVPYENKFDEDFENSDEAKSYATPPGNTLSDYAMNTPNRSTLSYIGAVAKSWNIGGNTMSDLAAASTQEEFSQNGMKVDVYGSGGEERKPSKRRLQKVTMMLKKNSPRGGELSTDLDPIVEVNSAVSGDSSRAESTESWQQGKKEINNAPPLLPALSVSSAPSDETPDNYRTNFDGFNALAPPSVGTPDLSISFDSPLAAPDMTMGTYEQMVGADYSPNMTNSSPKTASSELLMRALQFSDSSGSEKSLEKALNPPPKTNSSSNDFVHPHEMLHASAEEPMSDISVSGSEKTDVESEGDACIDDILEQEFPSPAEESDASVASSFCPPEVDVQENKMVINDEISGLPADEVEKPMELSVDTVIEDELVTPEKTDAACATEENVPAAAELSYSDSESSSPSIITVGQFMHLEDRS</sequence>
<reference evidence="4 5" key="1">
    <citation type="journal article" date="2021" name="Sci. Rep.">
        <title>The genome of the diatom Chaetoceros tenuissimus carries an ancient integrated fragment of an extant virus.</title>
        <authorList>
            <person name="Hongo Y."/>
            <person name="Kimura K."/>
            <person name="Takaki Y."/>
            <person name="Yoshida Y."/>
            <person name="Baba S."/>
            <person name="Kobayashi G."/>
            <person name="Nagasaki K."/>
            <person name="Hano T."/>
            <person name="Tomaru Y."/>
        </authorList>
    </citation>
    <scope>NUCLEOTIDE SEQUENCE [LARGE SCALE GENOMIC DNA]</scope>
    <source>
        <strain evidence="4 5">NIES-3715</strain>
    </source>
</reference>
<keyword evidence="2" id="KW-0812">Transmembrane</keyword>
<protein>
    <submittedName>
        <fullName evidence="4">Uncharacterized protein</fullName>
    </submittedName>
</protein>
<feature type="region of interest" description="Disordered" evidence="1">
    <location>
        <begin position="497"/>
        <end position="523"/>
    </location>
</feature>
<keyword evidence="5" id="KW-1185">Reference proteome</keyword>
<comment type="caution">
    <text evidence="4">The sequence shown here is derived from an EMBL/GenBank/DDBJ whole genome shotgun (WGS) entry which is preliminary data.</text>
</comment>
<feature type="region of interest" description="Disordered" evidence="1">
    <location>
        <begin position="590"/>
        <end position="618"/>
    </location>
</feature>
<gene>
    <name evidence="4" type="ORF">CTEN210_06246</name>
</gene>
<keyword evidence="2" id="KW-1133">Transmembrane helix</keyword>
<accession>A0AAD3CS06</accession>
<dbReference type="EMBL" id="BLLK01000038">
    <property type="protein sequence ID" value="GFH49770.1"/>
    <property type="molecule type" value="Genomic_DNA"/>
</dbReference>
<organism evidence="4 5">
    <name type="scientific">Chaetoceros tenuissimus</name>
    <dbReference type="NCBI Taxonomy" id="426638"/>
    <lineage>
        <taxon>Eukaryota</taxon>
        <taxon>Sar</taxon>
        <taxon>Stramenopiles</taxon>
        <taxon>Ochrophyta</taxon>
        <taxon>Bacillariophyta</taxon>
        <taxon>Coscinodiscophyceae</taxon>
        <taxon>Chaetocerotophycidae</taxon>
        <taxon>Chaetocerotales</taxon>
        <taxon>Chaetocerotaceae</taxon>
        <taxon>Chaetoceros</taxon>
    </lineage>
</organism>
<feature type="compositionally biased region" description="Polar residues" evidence="1">
    <location>
        <begin position="81"/>
        <end position="91"/>
    </location>
</feature>
<feature type="region of interest" description="Disordered" evidence="1">
    <location>
        <begin position="41"/>
        <end position="101"/>
    </location>
</feature>
<feature type="transmembrane region" description="Helical" evidence="2">
    <location>
        <begin position="318"/>
        <end position="338"/>
    </location>
</feature>
<proteinExistence type="predicted"/>
<evidence type="ECO:0000256" key="1">
    <source>
        <dbReference type="SAM" id="MobiDB-lite"/>
    </source>
</evidence>
<evidence type="ECO:0000313" key="4">
    <source>
        <dbReference type="EMBL" id="GFH49770.1"/>
    </source>
</evidence>
<dbReference type="Proteomes" id="UP001054902">
    <property type="component" value="Unassembled WGS sequence"/>
</dbReference>
<evidence type="ECO:0000256" key="2">
    <source>
        <dbReference type="SAM" id="Phobius"/>
    </source>
</evidence>
<feature type="compositionally biased region" description="Low complexity" evidence="1">
    <location>
        <begin position="505"/>
        <end position="514"/>
    </location>
</feature>
<keyword evidence="2" id="KW-0472">Membrane</keyword>
<name>A0AAD3CS06_9STRA</name>
<feature type="chain" id="PRO_5042192921" evidence="3">
    <location>
        <begin position="21"/>
        <end position="765"/>
    </location>
</feature>
<evidence type="ECO:0000256" key="3">
    <source>
        <dbReference type="SAM" id="SignalP"/>
    </source>
</evidence>
<feature type="region of interest" description="Disordered" evidence="1">
    <location>
        <begin position="629"/>
        <end position="648"/>
    </location>
</feature>
<feature type="signal peptide" evidence="3">
    <location>
        <begin position="1"/>
        <end position="20"/>
    </location>
</feature>
<evidence type="ECO:0000313" key="5">
    <source>
        <dbReference type="Proteomes" id="UP001054902"/>
    </source>
</evidence>